<evidence type="ECO:0000313" key="4">
    <source>
        <dbReference type="EMBL" id="OGY51413.1"/>
    </source>
</evidence>
<evidence type="ECO:0000313" key="5">
    <source>
        <dbReference type="Proteomes" id="UP000177376"/>
    </source>
</evidence>
<feature type="signal peptide" evidence="3">
    <location>
        <begin position="1"/>
        <end position="25"/>
    </location>
</feature>
<protein>
    <recommendedName>
        <fullName evidence="6">Carboxypeptidase regulatory-like domain-containing protein</fullName>
    </recommendedName>
</protein>
<sequence>MLLAKRILVILMLFLLAGAASFVLAAEVNINATIVAPGSQPPQPTIIYGCTDPAATNYNPLATVNNGTCVYNIPPVYGCTDSAATNYNPLATQDDGSCVYDIYGCTDSSAINYNPAATIDDGSCQLPILGCTDSAATNYNPAANRDDGSCIIAGCTDPLAANYNPGATIDNGSCSYDIYGCANPLADNFNAEATVDDGSCIIAGCTDSLAVNYDPAATSDDGSCLISGCTDPTAVNYNPEATIDNGLCSYDATQIPGCTDSTAVNYNFTATIDNGSCAYLLAGCTDKNALNYDPVAVLNNGSCVYPLPIIGGETKSEPAYYFYTNNNGLQLFLGGLRGNNLDLLVGHELLILAPANLIKAIKEVSAVIGEQTILFDYDSQSRQYFLKLDRFNSPGKISMKLSVVLEDGSVYNKNIVITVHELGRVFSKLPADQTRLFGIGVFLYDQNNKLIVSQSKISEDGTYGFMVANGRYKLTVFDNGQKIYDGKLFDVKNNIVNKNIGLSFLEQVLEVLQEAQEIVIEYALDNPAVEETVKYSAPPLSLAAAFSTFLALPWTTLVSYFQLLFTEPLAWLFRRRKKGWGVVYNSITKQPVDLAVVRLSDQVTGRLLKSRVTDKEGRYNFLVEEGNYILEAVKSNMDFPSKILKDQREDSQFVNLYHGETITITQDQKGIITANIPLDPLGAARPDEIILRQNFWYKIKKNISVIGPVFSILAFIIYPSVLMISFVVVHLLLYSLFQRLARREKIPKWGIILDAKTGQPVARSVAKIYSPQYDKMLEAQVTDRHGRYGFLAGNNIYYLTAVKEGYAEAKTANIDLTHKKSSEIIGQNIKLQPLDSQVGKIDETKTWPAVRVQSTPKELDQELVQPTEKDIITEPLLSAETTEGEAKADISLGSAPIKNLTPELSPWEEVAEGLKEKAEKTISDSHVKPAENSEVKAIDPKRTTTAPVLADNSFAGLLDDINKSLKELENNTEPENEQVESANDVKNNREGLFG</sequence>
<evidence type="ECO:0000256" key="2">
    <source>
        <dbReference type="SAM" id="Phobius"/>
    </source>
</evidence>
<organism evidence="4 5">
    <name type="scientific">Candidatus Buchananbacteria bacterium RIFCSPLOWO2_01_FULL_39_33</name>
    <dbReference type="NCBI Taxonomy" id="1797543"/>
    <lineage>
        <taxon>Bacteria</taxon>
        <taxon>Candidatus Buchananiibacteriota</taxon>
    </lineage>
</organism>
<gene>
    <name evidence="4" type="ORF">A3A02_03510</name>
</gene>
<dbReference type="EMBL" id="MHIM01000037">
    <property type="protein sequence ID" value="OGY51413.1"/>
    <property type="molecule type" value="Genomic_DNA"/>
</dbReference>
<evidence type="ECO:0000256" key="3">
    <source>
        <dbReference type="SAM" id="SignalP"/>
    </source>
</evidence>
<name>A0A1G1YGC9_9BACT</name>
<evidence type="ECO:0000256" key="1">
    <source>
        <dbReference type="SAM" id="MobiDB-lite"/>
    </source>
</evidence>
<accession>A0A1G1YGC9</accession>
<keyword evidence="3" id="KW-0732">Signal</keyword>
<proteinExistence type="predicted"/>
<feature type="region of interest" description="Disordered" evidence="1">
    <location>
        <begin position="969"/>
        <end position="994"/>
    </location>
</feature>
<keyword evidence="2" id="KW-0812">Transmembrane</keyword>
<evidence type="ECO:0008006" key="6">
    <source>
        <dbReference type="Google" id="ProtNLM"/>
    </source>
</evidence>
<keyword evidence="2" id="KW-0472">Membrane</keyword>
<reference evidence="4 5" key="1">
    <citation type="journal article" date="2016" name="Nat. Commun.">
        <title>Thousands of microbial genomes shed light on interconnected biogeochemical processes in an aquifer system.</title>
        <authorList>
            <person name="Anantharaman K."/>
            <person name="Brown C.T."/>
            <person name="Hug L.A."/>
            <person name="Sharon I."/>
            <person name="Castelle C.J."/>
            <person name="Probst A.J."/>
            <person name="Thomas B.C."/>
            <person name="Singh A."/>
            <person name="Wilkins M.J."/>
            <person name="Karaoz U."/>
            <person name="Brodie E.L."/>
            <person name="Williams K.H."/>
            <person name="Hubbard S.S."/>
            <person name="Banfield J.F."/>
        </authorList>
    </citation>
    <scope>NUCLEOTIDE SEQUENCE [LARGE SCALE GENOMIC DNA]</scope>
</reference>
<keyword evidence="2" id="KW-1133">Transmembrane helix</keyword>
<feature type="transmembrane region" description="Helical" evidence="2">
    <location>
        <begin position="709"/>
        <end position="737"/>
    </location>
</feature>
<comment type="caution">
    <text evidence="4">The sequence shown here is derived from an EMBL/GenBank/DDBJ whole genome shotgun (WGS) entry which is preliminary data.</text>
</comment>
<feature type="chain" id="PRO_5009581533" description="Carboxypeptidase regulatory-like domain-containing protein" evidence="3">
    <location>
        <begin position="26"/>
        <end position="994"/>
    </location>
</feature>
<dbReference type="Proteomes" id="UP000177376">
    <property type="component" value="Unassembled WGS sequence"/>
</dbReference>
<dbReference type="Gene3D" id="2.60.40.1120">
    <property type="entry name" value="Carboxypeptidase-like, regulatory domain"/>
    <property type="match status" value="2"/>
</dbReference>
<dbReference type="AlphaFoldDB" id="A0A1G1YGC9"/>